<feature type="transmembrane region" description="Helical" evidence="6">
    <location>
        <begin position="174"/>
        <end position="193"/>
    </location>
</feature>
<organism evidence="8 9">
    <name type="scientific">Laodelphax striatellus</name>
    <name type="common">Small brown planthopper</name>
    <name type="synonym">Delphax striatella</name>
    <dbReference type="NCBI Taxonomy" id="195883"/>
    <lineage>
        <taxon>Eukaryota</taxon>
        <taxon>Metazoa</taxon>
        <taxon>Ecdysozoa</taxon>
        <taxon>Arthropoda</taxon>
        <taxon>Hexapoda</taxon>
        <taxon>Insecta</taxon>
        <taxon>Pterygota</taxon>
        <taxon>Neoptera</taxon>
        <taxon>Paraneoptera</taxon>
        <taxon>Hemiptera</taxon>
        <taxon>Auchenorrhyncha</taxon>
        <taxon>Fulgoroidea</taxon>
        <taxon>Delphacidae</taxon>
        <taxon>Criomorphinae</taxon>
        <taxon>Laodelphax</taxon>
    </lineage>
</organism>
<accession>A0A482WFA7</accession>
<name>A0A482WFA7_LAOST</name>
<evidence type="ECO:0000256" key="6">
    <source>
        <dbReference type="SAM" id="Phobius"/>
    </source>
</evidence>
<feature type="transmembrane region" description="Helical" evidence="6">
    <location>
        <begin position="69"/>
        <end position="93"/>
    </location>
</feature>
<sequence>MNLFNVALNGSRLDLTTEFFLLPPPSDGGTGGAGLHPHHSSGGGGLGPPAGRVTIAPLPNTGYLRRDMWVAPLLVFSTLTMVLIALFEVFVLLKTWRTTPSRRHLFLGQMLLLGLFLCAAVAALLSAEPTALTCAGVRLGAGLAYSLVFSTLLVKCVFLISLNGGVYLPAPYQALLLFFAVLIQLAIGAQWLINNPPKVIQVGLHHACHTPYHHLLMSLVYTVFLIVVVAVLAIKSRGIRDNYREAMFIGLAVACVIPVWLGWALCGLMVLERNRDACLAFGLSGSALIVFLIMFMPKGRQLAAMGREGMYVEDRDDKFSSISRAASPSFFHFKPVSVKQQQQQQHHHLSHQHHHHHPATLTNSFGGPYHHYRVALVAPPPSYGHHYYPYCYYPRGGPGSVGNTGMDASMYTSVEPTMSTNPNVFFHRGGVHPGMMY</sequence>
<reference evidence="8 9" key="1">
    <citation type="journal article" date="2017" name="Gigascience">
        <title>Genome sequence of the small brown planthopper, Laodelphax striatellus.</title>
        <authorList>
            <person name="Zhu J."/>
            <person name="Jiang F."/>
            <person name="Wang X."/>
            <person name="Yang P."/>
            <person name="Bao Y."/>
            <person name="Zhao W."/>
            <person name="Wang W."/>
            <person name="Lu H."/>
            <person name="Wang Q."/>
            <person name="Cui N."/>
            <person name="Li J."/>
            <person name="Chen X."/>
            <person name="Luo L."/>
            <person name="Yu J."/>
            <person name="Kang L."/>
            <person name="Cui F."/>
        </authorList>
    </citation>
    <scope>NUCLEOTIDE SEQUENCE [LARGE SCALE GENOMIC DNA]</scope>
    <source>
        <strain evidence="8">Lst14</strain>
    </source>
</reference>
<feature type="transmembrane region" description="Helical" evidence="6">
    <location>
        <begin position="213"/>
        <end position="234"/>
    </location>
</feature>
<dbReference type="PANTHER" id="PTHR24060">
    <property type="entry name" value="METABOTROPIC GLUTAMATE RECEPTOR"/>
    <property type="match status" value="1"/>
</dbReference>
<feature type="transmembrane region" description="Helical" evidence="6">
    <location>
        <begin position="105"/>
        <end position="127"/>
    </location>
</feature>
<dbReference type="OrthoDB" id="9880600at2759"/>
<dbReference type="STRING" id="195883.A0A482WFA7"/>
<protein>
    <recommendedName>
        <fullName evidence="7">G-protein coupled receptors family 3 profile domain-containing protein</fullName>
    </recommendedName>
</protein>
<dbReference type="InParanoid" id="A0A482WFA7"/>
<feature type="transmembrane region" description="Helical" evidence="6">
    <location>
        <begin position="277"/>
        <end position="297"/>
    </location>
</feature>
<dbReference type="Pfam" id="PF00003">
    <property type="entry name" value="7tm_3"/>
    <property type="match status" value="1"/>
</dbReference>
<feature type="domain" description="G-protein coupled receptors family 3 profile" evidence="7">
    <location>
        <begin position="107"/>
        <end position="298"/>
    </location>
</feature>
<evidence type="ECO:0000259" key="7">
    <source>
        <dbReference type="PROSITE" id="PS50259"/>
    </source>
</evidence>
<evidence type="ECO:0000256" key="4">
    <source>
        <dbReference type="ARBA" id="ARBA00023136"/>
    </source>
</evidence>
<keyword evidence="2 6" id="KW-0812">Transmembrane</keyword>
<dbReference type="InterPro" id="IPR050726">
    <property type="entry name" value="mGluR"/>
</dbReference>
<dbReference type="GO" id="GO:0004930">
    <property type="term" value="F:G protein-coupled receptor activity"/>
    <property type="evidence" value="ECO:0007669"/>
    <property type="project" value="InterPro"/>
</dbReference>
<comment type="subcellular location">
    <subcellularLocation>
        <location evidence="1">Membrane</location>
        <topology evidence="1">Multi-pass membrane protein</topology>
    </subcellularLocation>
</comment>
<dbReference type="SMR" id="A0A482WFA7"/>
<evidence type="ECO:0000313" key="8">
    <source>
        <dbReference type="EMBL" id="RZF32209.1"/>
    </source>
</evidence>
<evidence type="ECO:0000313" key="9">
    <source>
        <dbReference type="Proteomes" id="UP000291343"/>
    </source>
</evidence>
<keyword evidence="4 6" id="KW-0472">Membrane</keyword>
<dbReference type="FunCoup" id="A0A482WFA7">
    <property type="interactions" value="15"/>
</dbReference>
<gene>
    <name evidence="8" type="ORF">LSTR_LSTR014114</name>
</gene>
<dbReference type="EMBL" id="QKKF02037460">
    <property type="protein sequence ID" value="RZF32209.1"/>
    <property type="molecule type" value="Genomic_DNA"/>
</dbReference>
<dbReference type="GO" id="GO:0016020">
    <property type="term" value="C:membrane"/>
    <property type="evidence" value="ECO:0007669"/>
    <property type="project" value="UniProtKB-SubCell"/>
</dbReference>
<feature type="transmembrane region" description="Helical" evidence="6">
    <location>
        <begin position="246"/>
        <end position="271"/>
    </location>
</feature>
<dbReference type="CDD" id="cd13953">
    <property type="entry name" value="7tm_classC_mGluR-like"/>
    <property type="match status" value="1"/>
</dbReference>
<keyword evidence="3 6" id="KW-1133">Transmembrane helix</keyword>
<proteinExistence type="predicted"/>
<dbReference type="AlphaFoldDB" id="A0A482WFA7"/>
<keyword evidence="9" id="KW-1185">Reference proteome</keyword>
<dbReference type="PROSITE" id="PS50259">
    <property type="entry name" value="G_PROTEIN_RECEP_F3_4"/>
    <property type="match status" value="1"/>
</dbReference>
<dbReference type="Proteomes" id="UP000291343">
    <property type="component" value="Unassembled WGS sequence"/>
</dbReference>
<evidence type="ECO:0000256" key="2">
    <source>
        <dbReference type="ARBA" id="ARBA00022692"/>
    </source>
</evidence>
<evidence type="ECO:0000256" key="3">
    <source>
        <dbReference type="ARBA" id="ARBA00022989"/>
    </source>
</evidence>
<feature type="transmembrane region" description="Helical" evidence="6">
    <location>
        <begin position="139"/>
        <end position="162"/>
    </location>
</feature>
<dbReference type="InterPro" id="IPR017978">
    <property type="entry name" value="GPCR_3_C"/>
</dbReference>
<evidence type="ECO:0000256" key="1">
    <source>
        <dbReference type="ARBA" id="ARBA00004141"/>
    </source>
</evidence>
<evidence type="ECO:0000256" key="5">
    <source>
        <dbReference type="ARBA" id="ARBA00023180"/>
    </source>
</evidence>
<keyword evidence="5" id="KW-0325">Glycoprotein</keyword>
<comment type="caution">
    <text evidence="8">The sequence shown here is derived from an EMBL/GenBank/DDBJ whole genome shotgun (WGS) entry which is preliminary data.</text>
</comment>